<accession>A0AAV4U9D5</accession>
<dbReference type="EMBL" id="BPLQ01010914">
    <property type="protein sequence ID" value="GIY54381.1"/>
    <property type="molecule type" value="Genomic_DNA"/>
</dbReference>
<feature type="region of interest" description="Disordered" evidence="1">
    <location>
        <begin position="36"/>
        <end position="57"/>
    </location>
</feature>
<dbReference type="AlphaFoldDB" id="A0AAV4U9D5"/>
<reference evidence="2 3" key="1">
    <citation type="submission" date="2021-06" db="EMBL/GenBank/DDBJ databases">
        <title>Caerostris darwini draft genome.</title>
        <authorList>
            <person name="Kono N."/>
            <person name="Arakawa K."/>
        </authorList>
    </citation>
    <scope>NUCLEOTIDE SEQUENCE [LARGE SCALE GENOMIC DNA]</scope>
</reference>
<protein>
    <submittedName>
        <fullName evidence="2">Uncharacterized protein</fullName>
    </submittedName>
</protein>
<dbReference type="Proteomes" id="UP001054837">
    <property type="component" value="Unassembled WGS sequence"/>
</dbReference>
<sequence>MRNNSSVYPSNSVEMYENLKHDNDYHRSSLAVDMSKRMLTADNDSKRHDRRGRRSTVACSSMTCNSIPMLDDNGIDVEKKIHHQSWSELSTYGLFREPYAGKSSRSRTKIAKSSEEIFLEDIQDEVSLFGS</sequence>
<evidence type="ECO:0000313" key="3">
    <source>
        <dbReference type="Proteomes" id="UP001054837"/>
    </source>
</evidence>
<evidence type="ECO:0000313" key="2">
    <source>
        <dbReference type="EMBL" id="GIY54381.1"/>
    </source>
</evidence>
<gene>
    <name evidence="2" type="primary">AVEN_70066_1</name>
    <name evidence="2" type="ORF">CDAR_217731</name>
</gene>
<comment type="caution">
    <text evidence="2">The sequence shown here is derived from an EMBL/GenBank/DDBJ whole genome shotgun (WGS) entry which is preliminary data.</text>
</comment>
<name>A0AAV4U9D5_9ARAC</name>
<organism evidence="2 3">
    <name type="scientific">Caerostris darwini</name>
    <dbReference type="NCBI Taxonomy" id="1538125"/>
    <lineage>
        <taxon>Eukaryota</taxon>
        <taxon>Metazoa</taxon>
        <taxon>Ecdysozoa</taxon>
        <taxon>Arthropoda</taxon>
        <taxon>Chelicerata</taxon>
        <taxon>Arachnida</taxon>
        <taxon>Araneae</taxon>
        <taxon>Araneomorphae</taxon>
        <taxon>Entelegynae</taxon>
        <taxon>Araneoidea</taxon>
        <taxon>Araneidae</taxon>
        <taxon>Caerostris</taxon>
    </lineage>
</organism>
<keyword evidence="3" id="KW-1185">Reference proteome</keyword>
<proteinExistence type="predicted"/>
<evidence type="ECO:0000256" key="1">
    <source>
        <dbReference type="SAM" id="MobiDB-lite"/>
    </source>
</evidence>